<accession>A0A930YUS0</accession>
<proteinExistence type="predicted"/>
<keyword evidence="2" id="KW-1185">Reference proteome</keyword>
<dbReference type="AlphaFoldDB" id="A0A930YUS0"/>
<evidence type="ECO:0000313" key="2">
    <source>
        <dbReference type="Proteomes" id="UP000694480"/>
    </source>
</evidence>
<dbReference type="RefSeq" id="WP_194738678.1">
    <property type="nucleotide sequence ID" value="NZ_JADKYY010000003.1"/>
</dbReference>
<comment type="caution">
    <text evidence="1">The sequence shown here is derived from an EMBL/GenBank/DDBJ whole genome shotgun (WGS) entry which is preliminary data.</text>
</comment>
<evidence type="ECO:0000313" key="1">
    <source>
        <dbReference type="EMBL" id="MBF5026744.1"/>
    </source>
</evidence>
<dbReference type="Proteomes" id="UP000694480">
    <property type="component" value="Unassembled WGS sequence"/>
</dbReference>
<protein>
    <recommendedName>
        <fullName evidence="3">Lipoprotein</fullName>
    </recommendedName>
</protein>
<evidence type="ECO:0008006" key="3">
    <source>
        <dbReference type="Google" id="ProtNLM"/>
    </source>
</evidence>
<reference evidence="1" key="1">
    <citation type="submission" date="2020-11" db="EMBL/GenBank/DDBJ databases">
        <title>Genome seq and assembly of Planobacterium sp.</title>
        <authorList>
            <person name="Chhetri G."/>
        </authorList>
    </citation>
    <scope>NUCLEOTIDE SEQUENCE</scope>
    <source>
        <strain evidence="1">GCR5</strain>
    </source>
</reference>
<dbReference type="PROSITE" id="PS51257">
    <property type="entry name" value="PROKAR_LIPOPROTEIN"/>
    <property type="match status" value="1"/>
</dbReference>
<name>A0A930YUS0_9FLAO</name>
<gene>
    <name evidence="1" type="ORF">IC612_02900</name>
</gene>
<organism evidence="1 2">
    <name type="scientific">Planobacterium oryzisoli</name>
    <dbReference type="NCBI Taxonomy" id="2771435"/>
    <lineage>
        <taxon>Bacteria</taxon>
        <taxon>Pseudomonadati</taxon>
        <taxon>Bacteroidota</taxon>
        <taxon>Flavobacteriia</taxon>
        <taxon>Flavobacteriales</taxon>
        <taxon>Weeksellaceae</taxon>
        <taxon>Chryseobacterium group</taxon>
        <taxon>Chryseobacterium</taxon>
    </lineage>
</organism>
<sequence>MKRLIRFAFILLTVASCQKEAKLSGVVSGTPNDSLDSLPLLSKETEGNSTAKPLPQSAGQSSGFVLYHNQKAILEFSPESSSGTFSWAGKTFPITSVTASENTYVIKGENLAIILEDGAFSDRRENCIEGDFPKLQATLPTGPLTLKEVQVKDCSTN</sequence>
<dbReference type="EMBL" id="JADKYY010000003">
    <property type="protein sequence ID" value="MBF5026744.1"/>
    <property type="molecule type" value="Genomic_DNA"/>
</dbReference>